<evidence type="ECO:0000256" key="1">
    <source>
        <dbReference type="SAM" id="Phobius"/>
    </source>
</evidence>
<dbReference type="GO" id="GO:0032934">
    <property type="term" value="F:sterol binding"/>
    <property type="evidence" value="ECO:0007669"/>
    <property type="project" value="TreeGrafter"/>
</dbReference>
<dbReference type="Proteomes" id="UP000031668">
    <property type="component" value="Unassembled WGS sequence"/>
</dbReference>
<accession>A0A0C2IXB5</accession>
<keyword evidence="1" id="KW-1133">Transmembrane helix</keyword>
<keyword evidence="1" id="KW-0812">Transmembrane</keyword>
<dbReference type="OMA" id="MWITDEL"/>
<protein>
    <submittedName>
        <fullName evidence="2">Niemann-Pick C1 protein</fullName>
    </submittedName>
</protein>
<dbReference type="AlphaFoldDB" id="A0A0C2IXB5"/>
<reference evidence="2 3" key="1">
    <citation type="journal article" date="2014" name="Genome Biol. Evol.">
        <title>The genome of the myxosporean Thelohanellus kitauei shows adaptations to nutrient acquisition within its fish host.</title>
        <authorList>
            <person name="Yang Y."/>
            <person name="Xiong J."/>
            <person name="Zhou Z."/>
            <person name="Huo F."/>
            <person name="Miao W."/>
            <person name="Ran C."/>
            <person name="Liu Y."/>
            <person name="Zhang J."/>
            <person name="Feng J."/>
            <person name="Wang M."/>
            <person name="Wang M."/>
            <person name="Wang L."/>
            <person name="Yao B."/>
        </authorList>
    </citation>
    <scope>NUCLEOTIDE SEQUENCE [LARGE SCALE GENOMIC DNA]</scope>
    <source>
        <strain evidence="2">Wuqing</strain>
    </source>
</reference>
<keyword evidence="3" id="KW-1185">Reference proteome</keyword>
<dbReference type="Gene3D" id="1.20.1640.10">
    <property type="entry name" value="Multidrug efflux transporter AcrB transmembrane domain"/>
    <property type="match status" value="1"/>
</dbReference>
<comment type="caution">
    <text evidence="2">The sequence shown here is derived from an EMBL/GenBank/DDBJ whole genome shotgun (WGS) entry which is preliminary data.</text>
</comment>
<evidence type="ECO:0000313" key="2">
    <source>
        <dbReference type="EMBL" id="KII69989.1"/>
    </source>
</evidence>
<feature type="transmembrane region" description="Helical" evidence="1">
    <location>
        <begin position="111"/>
        <end position="133"/>
    </location>
</feature>
<dbReference type="GO" id="GO:0015918">
    <property type="term" value="P:sterol transport"/>
    <property type="evidence" value="ECO:0007669"/>
    <property type="project" value="TreeGrafter"/>
</dbReference>
<dbReference type="SUPFAM" id="SSF82866">
    <property type="entry name" value="Multidrug efflux transporter AcrB transmembrane domain"/>
    <property type="match status" value="1"/>
</dbReference>
<evidence type="ECO:0000313" key="3">
    <source>
        <dbReference type="Proteomes" id="UP000031668"/>
    </source>
</evidence>
<organism evidence="2 3">
    <name type="scientific">Thelohanellus kitauei</name>
    <name type="common">Myxosporean</name>
    <dbReference type="NCBI Taxonomy" id="669202"/>
    <lineage>
        <taxon>Eukaryota</taxon>
        <taxon>Metazoa</taxon>
        <taxon>Cnidaria</taxon>
        <taxon>Myxozoa</taxon>
        <taxon>Myxosporea</taxon>
        <taxon>Bivalvulida</taxon>
        <taxon>Platysporina</taxon>
        <taxon>Myxobolidae</taxon>
        <taxon>Thelohanellus</taxon>
    </lineage>
</organism>
<gene>
    <name evidence="2" type="ORF">RF11_02298</name>
</gene>
<dbReference type="PANTHER" id="PTHR45727">
    <property type="entry name" value="NPC INTRACELLULAR CHOLESTEROL TRANSPORTER 1"/>
    <property type="match status" value="1"/>
</dbReference>
<feature type="transmembrane region" description="Helical" evidence="1">
    <location>
        <begin position="185"/>
        <end position="208"/>
    </location>
</feature>
<dbReference type="GO" id="GO:0016020">
    <property type="term" value="C:membrane"/>
    <property type="evidence" value="ECO:0007669"/>
    <property type="project" value="TreeGrafter"/>
</dbReference>
<dbReference type="OrthoDB" id="6510177at2759"/>
<name>A0A0C2IXB5_THEKT</name>
<dbReference type="EMBL" id="JWZT01002217">
    <property type="protein sequence ID" value="KII69989.1"/>
    <property type="molecule type" value="Genomic_DNA"/>
</dbReference>
<keyword evidence="1" id="KW-0472">Membrane</keyword>
<sequence length="228" mass="25698">MSFQTSLVKSEDFISAMAIAQTLSKNITKTINHTVMPYSIFHIYYESYHTIWRDVLVCFCLSFVVVTIVNAFLFAFDLRMIIIMTCLTFLMSIVDMGYMHWTGMNLNPVSLVNLIMLVGINVEFLSHIGRSYLFSRSTSRLQRAVSAFVETGSAVFVGITLTKVLGIAVLSITKSELFKEYYFKMYMGAILIAALHGLVALPIILSYVGPLNKYTIEENDDLVLFGSE</sequence>
<feature type="transmembrane region" description="Helical" evidence="1">
    <location>
        <begin position="153"/>
        <end position="173"/>
    </location>
</feature>
<feature type="transmembrane region" description="Helical" evidence="1">
    <location>
        <begin position="81"/>
        <end position="99"/>
    </location>
</feature>
<feature type="transmembrane region" description="Helical" evidence="1">
    <location>
        <begin position="55"/>
        <end position="75"/>
    </location>
</feature>
<dbReference type="PANTHER" id="PTHR45727:SF2">
    <property type="entry name" value="NPC INTRACELLULAR CHOLESTEROL TRANSPORTER 1"/>
    <property type="match status" value="1"/>
</dbReference>
<proteinExistence type="predicted"/>